<dbReference type="InterPro" id="IPR010869">
    <property type="entry name" value="DUF1501"/>
</dbReference>
<proteinExistence type="predicted"/>
<keyword evidence="2" id="KW-1185">Reference proteome</keyword>
<reference evidence="1 2" key="1">
    <citation type="submission" date="2019-02" db="EMBL/GenBank/DDBJ databases">
        <title>Deep-cultivation of Planctomycetes and their phenomic and genomic characterization uncovers novel biology.</title>
        <authorList>
            <person name="Wiegand S."/>
            <person name="Jogler M."/>
            <person name="Boedeker C."/>
            <person name="Pinto D."/>
            <person name="Vollmers J."/>
            <person name="Rivas-Marin E."/>
            <person name="Kohn T."/>
            <person name="Peeters S.H."/>
            <person name="Heuer A."/>
            <person name="Rast P."/>
            <person name="Oberbeckmann S."/>
            <person name="Bunk B."/>
            <person name="Jeske O."/>
            <person name="Meyerdierks A."/>
            <person name="Storesund J.E."/>
            <person name="Kallscheuer N."/>
            <person name="Luecker S."/>
            <person name="Lage O.M."/>
            <person name="Pohl T."/>
            <person name="Merkel B.J."/>
            <person name="Hornburger P."/>
            <person name="Mueller R.-W."/>
            <person name="Bruemmer F."/>
            <person name="Labrenz M."/>
            <person name="Spormann A.M."/>
            <person name="Op den Camp H."/>
            <person name="Overmann J."/>
            <person name="Amann R."/>
            <person name="Jetten M.S.M."/>
            <person name="Mascher T."/>
            <person name="Medema M.H."/>
            <person name="Devos D.P."/>
            <person name="Kaster A.-K."/>
            <person name="Ovreas L."/>
            <person name="Rohde M."/>
            <person name="Galperin M.Y."/>
            <person name="Jogler C."/>
        </authorList>
    </citation>
    <scope>NUCLEOTIDE SEQUENCE [LARGE SCALE GENOMIC DNA]</scope>
    <source>
        <strain evidence="1 2">SV_7m_r</strain>
    </source>
</reference>
<dbReference type="SUPFAM" id="SSF53649">
    <property type="entry name" value="Alkaline phosphatase-like"/>
    <property type="match status" value="1"/>
</dbReference>
<dbReference type="EMBL" id="CP036272">
    <property type="protein sequence ID" value="QDT62594.1"/>
    <property type="molecule type" value="Genomic_DNA"/>
</dbReference>
<evidence type="ECO:0000313" key="1">
    <source>
        <dbReference type="EMBL" id="QDT62594.1"/>
    </source>
</evidence>
<gene>
    <name evidence="1" type="ORF">SV7mr_51440</name>
</gene>
<dbReference type="Pfam" id="PF07394">
    <property type="entry name" value="DUF1501"/>
    <property type="match status" value="1"/>
</dbReference>
<dbReference type="InterPro" id="IPR017850">
    <property type="entry name" value="Alkaline_phosphatase_core_sf"/>
</dbReference>
<dbReference type="Proteomes" id="UP000315003">
    <property type="component" value="Chromosome"/>
</dbReference>
<dbReference type="PANTHER" id="PTHR43737">
    <property type="entry name" value="BLL7424 PROTEIN"/>
    <property type="match status" value="1"/>
</dbReference>
<sequence>MQYIQPNPALNRRESLQRMGIGLGSLGLAGILAQDQTLGASTAGVLDPKPTHFAPRAKHIIHLFMNGGPSQVDTFDPKPALEKYNGKRPPGADLKTERRTGGLLMSPFKFRRYGESGLEVSDLFPKVGECIDDLCVIRSMHTNIPNHEPSLLMMNSGETQPTRPAMGSWLLYGLGTENQNLPGFVVLCPGKPVVGPQLWSNSFLPGVFQGTHINHAKDVDPKRVIEHISNSHLTKAAQRQQLDLLTKMNQIHLEQRGGQDNRLDARIESLEMAFRMQAEAQGVFDLGKETKQTLDAYGSGQFAKGCLAARRLVESGVRMVQVYYGNGQPWDDHGNIKSHADKAKNVDQPIAALINDLKQRDLLKDTLIVWGGEFGRTPVAENGNGRDHNHHGFSMWLAGGGVKGGMAYGATDEFGFAAVENKVHVHDLHATILHLMGLDHEKLTYRYSGRDFRLTDVHGRVVKEIIA</sequence>
<protein>
    <recommendedName>
        <fullName evidence="3">Sulfatase</fullName>
    </recommendedName>
</protein>
<dbReference type="Gene3D" id="3.40.720.10">
    <property type="entry name" value="Alkaline Phosphatase, subunit A"/>
    <property type="match status" value="1"/>
</dbReference>
<organism evidence="1 2">
    <name type="scientific">Stieleria bergensis</name>
    <dbReference type="NCBI Taxonomy" id="2528025"/>
    <lineage>
        <taxon>Bacteria</taxon>
        <taxon>Pseudomonadati</taxon>
        <taxon>Planctomycetota</taxon>
        <taxon>Planctomycetia</taxon>
        <taxon>Pirellulales</taxon>
        <taxon>Pirellulaceae</taxon>
        <taxon>Stieleria</taxon>
    </lineage>
</organism>
<name>A0A517T2I2_9BACT</name>
<dbReference type="RefSeq" id="WP_145277446.1">
    <property type="nucleotide sequence ID" value="NZ_CP036272.1"/>
</dbReference>
<evidence type="ECO:0000313" key="2">
    <source>
        <dbReference type="Proteomes" id="UP000315003"/>
    </source>
</evidence>
<dbReference type="OrthoDB" id="127333at2"/>
<dbReference type="AlphaFoldDB" id="A0A517T2I2"/>
<accession>A0A517T2I2</accession>
<evidence type="ECO:0008006" key="3">
    <source>
        <dbReference type="Google" id="ProtNLM"/>
    </source>
</evidence>
<dbReference type="PANTHER" id="PTHR43737:SF1">
    <property type="entry name" value="DUF1501 DOMAIN-CONTAINING PROTEIN"/>
    <property type="match status" value="1"/>
</dbReference>